<dbReference type="HOGENOM" id="CLU_1617881_0_0_9"/>
<feature type="coiled-coil region" evidence="1">
    <location>
        <begin position="58"/>
        <end position="88"/>
    </location>
</feature>
<dbReference type="Proteomes" id="UP000007887">
    <property type="component" value="Chromosome"/>
</dbReference>
<evidence type="ECO:0000256" key="1">
    <source>
        <dbReference type="SAM" id="Coils"/>
    </source>
</evidence>
<keyword evidence="1" id="KW-0175">Coiled coil</keyword>
<proteinExistence type="predicted"/>
<sequence length="164" mass="18691">MKALLLTREVKKSLPVDDILYAGRCVFMNVTDIKGKAGVTNIERSKTEGTDELKGLFAGMVQEKLNSLTETLEEMNARRQEVKELRDQQQFTETVRHVLPDGTILVREYVDGRLDSSYRKKPHMKEVPDENQPLPRALDGTVLESQIKMKKVPTVRIFDDFAGQ</sequence>
<dbReference type="PATRIC" id="fig|927704.6.peg.529"/>
<dbReference type="KEGG" id="sri:SELR_05160"/>
<accession>I0GN87</accession>
<gene>
    <name evidence="2" type="ordered locus">SELR_05160</name>
</gene>
<dbReference type="EMBL" id="AP012292">
    <property type="protein sequence ID" value="BAL82224.1"/>
    <property type="molecule type" value="Genomic_DNA"/>
</dbReference>
<dbReference type="AlphaFoldDB" id="I0GN87"/>
<dbReference type="eggNOG" id="ENOG502ZWHU">
    <property type="taxonomic scope" value="Bacteria"/>
</dbReference>
<evidence type="ECO:0000313" key="2">
    <source>
        <dbReference type="EMBL" id="BAL82224.1"/>
    </source>
</evidence>
<evidence type="ECO:0000313" key="3">
    <source>
        <dbReference type="Proteomes" id="UP000007887"/>
    </source>
</evidence>
<organism evidence="2 3">
    <name type="scientific">Selenomonas ruminantium subsp. lactilytica (strain NBRC 103574 / TAM6421)</name>
    <dbReference type="NCBI Taxonomy" id="927704"/>
    <lineage>
        <taxon>Bacteria</taxon>
        <taxon>Bacillati</taxon>
        <taxon>Bacillota</taxon>
        <taxon>Negativicutes</taxon>
        <taxon>Selenomonadales</taxon>
        <taxon>Selenomonadaceae</taxon>
        <taxon>Selenomonas</taxon>
    </lineage>
</organism>
<name>I0GN87_SELRL</name>
<protein>
    <submittedName>
        <fullName evidence="2">Uncharacterized protein</fullName>
    </submittedName>
</protein>
<reference evidence="2 3" key="1">
    <citation type="submission" date="2011-10" db="EMBL/GenBank/DDBJ databases">
        <title>Whole genome sequence of Selenomonas ruminantium subsp. lactilytica TAM6421.</title>
        <authorList>
            <person name="Oguchi A."/>
            <person name="Ankai A."/>
            <person name="Kaneko J."/>
            <person name="Yamada-Narita S."/>
            <person name="Fukui S."/>
            <person name="Takahashi M."/>
            <person name="Onodera T."/>
            <person name="Kojima S."/>
            <person name="Fushimi T."/>
            <person name="Abe N."/>
            <person name="Kamio Y."/>
            <person name="Yamazaki S."/>
            <person name="Fujita N."/>
        </authorList>
    </citation>
    <scope>NUCLEOTIDE SEQUENCE [LARGE SCALE GENOMIC DNA]</scope>
    <source>
        <strain evidence="3">NBRC 103574 / TAM6421</strain>
    </source>
</reference>